<dbReference type="SUPFAM" id="SSF53448">
    <property type="entry name" value="Nucleotide-diphospho-sugar transferases"/>
    <property type="match status" value="1"/>
</dbReference>
<reference evidence="4" key="1">
    <citation type="submission" date="2017-09" db="EMBL/GenBank/DDBJ databases">
        <title>Depth-based differentiation of microbial function through sediment-hosted aquifers and enrichment of novel symbionts in the deep terrestrial subsurface.</title>
        <authorList>
            <person name="Probst A.J."/>
            <person name="Ladd B."/>
            <person name="Jarett J.K."/>
            <person name="Geller-Mcgrath D.E."/>
            <person name="Sieber C.M.K."/>
            <person name="Emerson J.B."/>
            <person name="Anantharaman K."/>
            <person name="Thomas B.C."/>
            <person name="Malmstrom R."/>
            <person name="Stieglmeier M."/>
            <person name="Klingl A."/>
            <person name="Woyke T."/>
            <person name="Ryan C.M."/>
            <person name="Banfield J.F."/>
        </authorList>
    </citation>
    <scope>NUCLEOTIDE SEQUENCE [LARGE SCALE GENOMIC DNA]</scope>
</reference>
<dbReference type="EMBL" id="PETL01000229">
    <property type="protein sequence ID" value="PIV63931.1"/>
    <property type="molecule type" value="Genomic_DNA"/>
</dbReference>
<evidence type="ECO:0000313" key="3">
    <source>
        <dbReference type="EMBL" id="PIV63931.1"/>
    </source>
</evidence>
<keyword evidence="3" id="KW-0808">Transferase</keyword>
<proteinExistence type="predicted"/>
<keyword evidence="1" id="KW-1133">Transmembrane helix</keyword>
<sequence length="254" mass="30105">MEKLSVAIITKNEEKSIGRCLESLKWVDEIVVLDGYSTDRTVKICKNYTNKIYQKQFESFPVERDFVLKKTSHRWVLSVDADMYFLPEICEEIKTVLKSDIKYDAFLMRGLTVFLGKEIRHCGWFDLRYLRLFNKEKGNYDLNLKCIDPFIIKGEIGYLKNHFIHYGGDSFSEYFGKIKRYSYLTALEYKTKGLRIQPYNCLFYLFLKPLLVFIYKYIVKRGFLDGIVGFLVCVNSAITYFASYSTFWDIQRKE</sequence>
<dbReference type="Pfam" id="PF00535">
    <property type="entry name" value="Glycos_transf_2"/>
    <property type="match status" value="1"/>
</dbReference>
<dbReference type="Proteomes" id="UP000228886">
    <property type="component" value="Unassembled WGS sequence"/>
</dbReference>
<dbReference type="GO" id="GO:0016740">
    <property type="term" value="F:transferase activity"/>
    <property type="evidence" value="ECO:0007669"/>
    <property type="project" value="UniProtKB-KW"/>
</dbReference>
<evidence type="ECO:0000313" key="4">
    <source>
        <dbReference type="Proteomes" id="UP000228886"/>
    </source>
</evidence>
<comment type="caution">
    <text evidence="3">The sequence shown here is derived from an EMBL/GenBank/DDBJ whole genome shotgun (WGS) entry which is preliminary data.</text>
</comment>
<dbReference type="PANTHER" id="PTHR43630">
    <property type="entry name" value="POLY-BETA-1,6-N-ACETYL-D-GLUCOSAMINE SYNTHASE"/>
    <property type="match status" value="1"/>
</dbReference>
<feature type="domain" description="Glycosyltransferase 2-like" evidence="2">
    <location>
        <begin position="5"/>
        <end position="98"/>
    </location>
</feature>
<accession>A0A2M7E8C2</accession>
<dbReference type="CDD" id="cd02511">
    <property type="entry name" value="Beta4Glucosyltransferase"/>
    <property type="match status" value="1"/>
</dbReference>
<protein>
    <submittedName>
        <fullName evidence="3">Glycosyltransferase family 2 protein</fullName>
    </submittedName>
</protein>
<gene>
    <name evidence="3" type="ORF">COS11_04850</name>
</gene>
<evidence type="ECO:0000259" key="2">
    <source>
        <dbReference type="Pfam" id="PF00535"/>
    </source>
</evidence>
<dbReference type="AlphaFoldDB" id="A0A2M7E8C2"/>
<feature type="transmembrane region" description="Helical" evidence="1">
    <location>
        <begin position="199"/>
        <end position="218"/>
    </location>
</feature>
<organism evidence="3 4">
    <name type="scientific">bacterium (Candidatus Ratteibacteria) CG01_land_8_20_14_3_00_40_19</name>
    <dbReference type="NCBI Taxonomy" id="2014290"/>
    <lineage>
        <taxon>Bacteria</taxon>
        <taxon>Candidatus Ratteibacteria</taxon>
    </lineage>
</organism>
<evidence type="ECO:0000256" key="1">
    <source>
        <dbReference type="SAM" id="Phobius"/>
    </source>
</evidence>
<dbReference type="InterPro" id="IPR001173">
    <property type="entry name" value="Glyco_trans_2-like"/>
</dbReference>
<keyword evidence="1" id="KW-0812">Transmembrane</keyword>
<dbReference type="InterPro" id="IPR029044">
    <property type="entry name" value="Nucleotide-diphossugar_trans"/>
</dbReference>
<dbReference type="Gene3D" id="3.90.550.10">
    <property type="entry name" value="Spore Coat Polysaccharide Biosynthesis Protein SpsA, Chain A"/>
    <property type="match status" value="1"/>
</dbReference>
<name>A0A2M7E8C2_9BACT</name>
<dbReference type="PANTHER" id="PTHR43630:SF2">
    <property type="entry name" value="GLYCOSYLTRANSFERASE"/>
    <property type="match status" value="1"/>
</dbReference>
<feature type="transmembrane region" description="Helical" evidence="1">
    <location>
        <begin position="224"/>
        <end position="243"/>
    </location>
</feature>
<keyword evidence="1" id="KW-0472">Membrane</keyword>